<evidence type="ECO:0000313" key="2">
    <source>
        <dbReference type="EMBL" id="VDD31545.1"/>
    </source>
</evidence>
<proteinExistence type="predicted"/>
<reference evidence="2" key="1">
    <citation type="submission" date="2018-11" db="EMBL/GenBank/DDBJ databases">
        <authorList>
            <consortium name="Genoscope - CEA"/>
            <person name="William W."/>
        </authorList>
    </citation>
    <scope>NUCLEOTIDE SEQUENCE</scope>
</reference>
<accession>A0A3P6EBM6</accession>
<name>A0A3P6EBM6_BRAOL</name>
<dbReference type="AlphaFoldDB" id="A0A3P6EBM6"/>
<organism evidence="2">
    <name type="scientific">Brassica oleracea</name>
    <name type="common">Wild cabbage</name>
    <dbReference type="NCBI Taxonomy" id="3712"/>
    <lineage>
        <taxon>Eukaryota</taxon>
        <taxon>Viridiplantae</taxon>
        <taxon>Streptophyta</taxon>
        <taxon>Embryophyta</taxon>
        <taxon>Tracheophyta</taxon>
        <taxon>Spermatophyta</taxon>
        <taxon>Magnoliopsida</taxon>
        <taxon>eudicotyledons</taxon>
        <taxon>Gunneridae</taxon>
        <taxon>Pentapetalae</taxon>
        <taxon>rosids</taxon>
        <taxon>malvids</taxon>
        <taxon>Brassicales</taxon>
        <taxon>Brassicaceae</taxon>
        <taxon>Brassiceae</taxon>
        <taxon>Brassica</taxon>
    </lineage>
</organism>
<gene>
    <name evidence="2" type="ORF">BOLC9T56868H</name>
</gene>
<feature type="compositionally biased region" description="Low complexity" evidence="1">
    <location>
        <begin position="68"/>
        <end position="92"/>
    </location>
</feature>
<protein>
    <submittedName>
        <fullName evidence="2">Uncharacterized protein</fullName>
    </submittedName>
</protein>
<feature type="region of interest" description="Disordered" evidence="1">
    <location>
        <begin position="68"/>
        <end position="99"/>
    </location>
</feature>
<sequence>MVAPLILHDDTVPIRLKNTNENSPNVVLDYIMIGGDEQHVSGELSRVEEADISDTSSASIAITTIMSTDGTTSTSTDGTTSTSTDGTTSTSTDDGDREITMEDFLELRVLGVGGWRKA</sequence>
<evidence type="ECO:0000256" key="1">
    <source>
        <dbReference type="SAM" id="MobiDB-lite"/>
    </source>
</evidence>
<dbReference type="EMBL" id="LR031875">
    <property type="protein sequence ID" value="VDD31545.1"/>
    <property type="molecule type" value="Genomic_DNA"/>
</dbReference>